<evidence type="ECO:0000313" key="4">
    <source>
        <dbReference type="EMBL" id="RKP57880.1"/>
    </source>
</evidence>
<gene>
    <name evidence="4" type="ORF">D7S86_06035</name>
</gene>
<dbReference type="Pfam" id="PF10503">
    <property type="entry name" value="Esterase_PHB"/>
    <property type="match status" value="1"/>
</dbReference>
<protein>
    <submittedName>
        <fullName evidence="4">Esterase</fullName>
    </submittedName>
</protein>
<name>A0A494YC84_9BURK</name>
<dbReference type="GO" id="GO:0005576">
    <property type="term" value="C:extracellular region"/>
    <property type="evidence" value="ECO:0007669"/>
    <property type="project" value="InterPro"/>
</dbReference>
<keyword evidence="5" id="KW-1185">Reference proteome</keyword>
<dbReference type="GO" id="GO:0016787">
    <property type="term" value="F:hydrolase activity"/>
    <property type="evidence" value="ECO:0007669"/>
    <property type="project" value="UniProtKB-KW"/>
</dbReference>
<feature type="compositionally biased region" description="Low complexity" evidence="3">
    <location>
        <begin position="27"/>
        <end position="58"/>
    </location>
</feature>
<accession>A0A494YC84</accession>
<dbReference type="PANTHER" id="PTHR43037:SF1">
    <property type="entry name" value="BLL1128 PROTEIN"/>
    <property type="match status" value="1"/>
</dbReference>
<dbReference type="NCBIfam" id="TIGR01840">
    <property type="entry name" value="esterase_phb"/>
    <property type="match status" value="1"/>
</dbReference>
<keyword evidence="2" id="KW-0378">Hydrolase</keyword>
<dbReference type="AlphaFoldDB" id="A0A494YC84"/>
<feature type="region of interest" description="Disordered" evidence="3">
    <location>
        <begin position="1"/>
        <end position="116"/>
    </location>
</feature>
<evidence type="ECO:0000256" key="2">
    <source>
        <dbReference type="ARBA" id="ARBA00022801"/>
    </source>
</evidence>
<dbReference type="SUPFAM" id="SSF53474">
    <property type="entry name" value="alpha/beta-Hydrolases"/>
    <property type="match status" value="2"/>
</dbReference>
<sequence length="437" mass="46455">MRALRNAAKRGERAVWDITQSTLGTQASSSIKAKSSTASAKKAGAAKGSGAKGASATSKRLDPLGVRPTIGKTVKARGSSATRSKASPATTSQSVRSAASVARTRAKPAESRVRPSRHAWLKGDWSRSFHSAPPAPGDLVNHLGYGIYVPPAKGGGGSGNKRPLVVMLHGCKQTGEEFAQGTRMNAIADEYGFVVLYPEQSRVAHPHRCWHWYDASERAGGHEARSIVSLVEAVIERYDIDASRVYVAGMSAGAGMAALLAIRYPQVFAAVALHSGPVMGDAHSAMSALATMRRGTRDDPLHLVGGLKEFADHPGMPAIVVHGEDDDVVSPRNADQLASQFVRLNRLVDASGKRLHGTARDSAPGGVIRHDWLLDDVPVVRDCRIAGLRHAWSGGDGAMPFHVSDGPDSSRLIYDFFRLHRRTSGVALTPPQTVLIA</sequence>
<dbReference type="OrthoDB" id="9767239at2"/>
<dbReference type="InterPro" id="IPR029058">
    <property type="entry name" value="AB_hydrolase_fold"/>
</dbReference>
<dbReference type="InterPro" id="IPR050955">
    <property type="entry name" value="Plant_Biomass_Hydrol_Est"/>
</dbReference>
<evidence type="ECO:0000313" key="5">
    <source>
        <dbReference type="Proteomes" id="UP000270342"/>
    </source>
</evidence>
<dbReference type="Proteomes" id="UP000270342">
    <property type="component" value="Unassembled WGS sequence"/>
</dbReference>
<reference evidence="4 5" key="1">
    <citation type="submission" date="2018-10" db="EMBL/GenBank/DDBJ databases">
        <title>Robbsia sp. DHC34, isolated from soil.</title>
        <authorList>
            <person name="Gao Z.-H."/>
            <person name="Qiu L.-H."/>
        </authorList>
    </citation>
    <scope>NUCLEOTIDE SEQUENCE [LARGE SCALE GENOMIC DNA]</scope>
    <source>
        <strain evidence="4 5">DHC34</strain>
    </source>
</reference>
<comment type="caution">
    <text evidence="4">The sequence shown here is derived from an EMBL/GenBank/DDBJ whole genome shotgun (WGS) entry which is preliminary data.</text>
</comment>
<feature type="compositionally biased region" description="Low complexity" evidence="3">
    <location>
        <begin position="89"/>
        <end position="103"/>
    </location>
</feature>
<dbReference type="InterPro" id="IPR010126">
    <property type="entry name" value="Esterase_phb"/>
</dbReference>
<feature type="compositionally biased region" description="Polar residues" evidence="3">
    <location>
        <begin position="79"/>
        <end position="88"/>
    </location>
</feature>
<dbReference type="PANTHER" id="PTHR43037">
    <property type="entry name" value="UNNAMED PRODUCT-RELATED"/>
    <property type="match status" value="1"/>
</dbReference>
<proteinExistence type="predicted"/>
<evidence type="ECO:0000256" key="3">
    <source>
        <dbReference type="SAM" id="MobiDB-lite"/>
    </source>
</evidence>
<organism evidence="4 5">
    <name type="scientific">Pararobbsia silviterrae</name>
    <dbReference type="NCBI Taxonomy" id="1792498"/>
    <lineage>
        <taxon>Bacteria</taxon>
        <taxon>Pseudomonadati</taxon>
        <taxon>Pseudomonadota</taxon>
        <taxon>Betaproteobacteria</taxon>
        <taxon>Burkholderiales</taxon>
        <taxon>Burkholderiaceae</taxon>
        <taxon>Pararobbsia</taxon>
    </lineage>
</organism>
<dbReference type="EMBL" id="RBZU01000002">
    <property type="protein sequence ID" value="RKP57880.1"/>
    <property type="molecule type" value="Genomic_DNA"/>
</dbReference>
<dbReference type="Gene3D" id="3.40.50.1820">
    <property type="entry name" value="alpha/beta hydrolase"/>
    <property type="match status" value="1"/>
</dbReference>
<keyword evidence="1" id="KW-0732">Signal</keyword>
<evidence type="ECO:0000256" key="1">
    <source>
        <dbReference type="ARBA" id="ARBA00022729"/>
    </source>
</evidence>